<sequence>MLRSAFLITAAPMALMIASPAHAVDETFETERGTIQVSTVVDGLANPWAIAFLPGDEGMLVTERAGALRLVDAEGNLSEPIEGVPQVDARGQGGLLDVALDPDFADNRLVYLSFAEAGDGGNSTAVARGQLNEDATALEEVEVIFSQQPKVQSTAHFGSRLVFDNDGHLFVTMGDRSSRQFRDMAQDTDSHIGTIARINPDGSVPQDNPFVGQDGALPEIWAYGVRNVQAAALHPETGVLWEIEHGPRGGDELNVIEPGANYGWPVASFGVEYSGDTIGEGISSAEGMVDPIYEWTPVIAPSGMAFYSGDAFPEWQGNLFVGGLASTALVRLELDGDSVTHEERLLEPLGLRIRDVAQGPDGAIYVATDEANGGILRVAPQTD</sequence>
<dbReference type="PANTHER" id="PTHR19328:SF75">
    <property type="entry name" value="ALDOSE SUGAR DEHYDROGENASE YLII"/>
    <property type="match status" value="1"/>
</dbReference>
<dbReference type="InterPro" id="IPR011041">
    <property type="entry name" value="Quinoprot_gluc/sorb_DH_b-prop"/>
</dbReference>
<keyword evidence="4" id="KW-1185">Reference proteome</keyword>
<comment type="caution">
    <text evidence="3">The sequence shown here is derived from an EMBL/GenBank/DDBJ whole genome shotgun (WGS) entry which is preliminary data.</text>
</comment>
<dbReference type="EMBL" id="VSZS01000068">
    <property type="protein sequence ID" value="TYR29783.1"/>
    <property type="molecule type" value="Genomic_DNA"/>
</dbReference>
<evidence type="ECO:0000256" key="1">
    <source>
        <dbReference type="SAM" id="SignalP"/>
    </source>
</evidence>
<evidence type="ECO:0000313" key="4">
    <source>
        <dbReference type="Proteomes" id="UP000323258"/>
    </source>
</evidence>
<dbReference type="AlphaFoldDB" id="A0A5D4GPD1"/>
<dbReference type="Proteomes" id="UP000323258">
    <property type="component" value="Unassembled WGS sequence"/>
</dbReference>
<dbReference type="RefSeq" id="WP_148917091.1">
    <property type="nucleotide sequence ID" value="NZ_VSZS01000068.1"/>
</dbReference>
<proteinExistence type="predicted"/>
<evidence type="ECO:0000259" key="2">
    <source>
        <dbReference type="Pfam" id="PF07995"/>
    </source>
</evidence>
<feature type="domain" description="Glucose/Sorbosone dehydrogenase" evidence="2">
    <location>
        <begin position="44"/>
        <end position="377"/>
    </location>
</feature>
<evidence type="ECO:0000313" key="3">
    <source>
        <dbReference type="EMBL" id="TYR29783.1"/>
    </source>
</evidence>
<dbReference type="Pfam" id="PF07995">
    <property type="entry name" value="GSDH"/>
    <property type="match status" value="1"/>
</dbReference>
<dbReference type="OrthoDB" id="9770043at2"/>
<dbReference type="InterPro" id="IPR011042">
    <property type="entry name" value="6-blade_b-propeller_TolB-like"/>
</dbReference>
<dbReference type="PANTHER" id="PTHR19328">
    <property type="entry name" value="HEDGEHOG-INTERACTING PROTEIN"/>
    <property type="match status" value="1"/>
</dbReference>
<organism evidence="3 4">
    <name type="scientific">Neoaquamicrobium microcysteis</name>
    <dbReference type="NCBI Taxonomy" id="2682781"/>
    <lineage>
        <taxon>Bacteria</taxon>
        <taxon>Pseudomonadati</taxon>
        <taxon>Pseudomonadota</taxon>
        <taxon>Alphaproteobacteria</taxon>
        <taxon>Hyphomicrobiales</taxon>
        <taxon>Phyllobacteriaceae</taxon>
        <taxon>Neoaquamicrobium</taxon>
    </lineage>
</organism>
<reference evidence="3 4" key="2">
    <citation type="submission" date="2019-09" db="EMBL/GenBank/DDBJ databases">
        <title>Mesorhizobium sp. MaA-C15 isolated from Microcystis aeruginosa.</title>
        <authorList>
            <person name="Jeong S.E."/>
            <person name="Jin H.M."/>
            <person name="Jeon C.O."/>
        </authorList>
    </citation>
    <scope>NUCLEOTIDE SEQUENCE [LARGE SCALE GENOMIC DNA]</scope>
    <source>
        <strain evidence="3 4">MaA-C15</strain>
    </source>
</reference>
<dbReference type="SUPFAM" id="SSF50952">
    <property type="entry name" value="Soluble quinoprotein glucose dehydrogenase"/>
    <property type="match status" value="1"/>
</dbReference>
<accession>A0A5D4GPD1</accession>
<reference evidence="3 4" key="1">
    <citation type="submission" date="2019-08" db="EMBL/GenBank/DDBJ databases">
        <authorList>
            <person name="Seo Y.L."/>
        </authorList>
    </citation>
    <scope>NUCLEOTIDE SEQUENCE [LARGE SCALE GENOMIC DNA]</scope>
    <source>
        <strain evidence="3 4">MaA-C15</strain>
    </source>
</reference>
<feature type="signal peptide" evidence="1">
    <location>
        <begin position="1"/>
        <end position="23"/>
    </location>
</feature>
<name>A0A5D4GPD1_9HYPH</name>
<dbReference type="InterPro" id="IPR012938">
    <property type="entry name" value="Glc/Sorbosone_DH"/>
</dbReference>
<keyword evidence="1" id="KW-0732">Signal</keyword>
<dbReference type="Gene3D" id="2.120.10.30">
    <property type="entry name" value="TolB, C-terminal domain"/>
    <property type="match status" value="1"/>
</dbReference>
<feature type="chain" id="PRO_5023114261" evidence="1">
    <location>
        <begin position="24"/>
        <end position="383"/>
    </location>
</feature>
<gene>
    <name evidence="3" type="ORF">FY036_23400</name>
</gene>
<protein>
    <submittedName>
        <fullName evidence="3">PQQ-dependent sugar dehydrogenase</fullName>
    </submittedName>
</protein>